<dbReference type="InterPro" id="IPR002618">
    <property type="entry name" value="UDPGP_fam"/>
</dbReference>
<comment type="catalytic activity">
    <reaction evidence="6">
        <text>N-acetyl-alpha-D-glucosamine 1-phosphate + UTP + H(+) = UDP-N-acetyl-alpha-D-glucosamine + diphosphate</text>
        <dbReference type="Rhea" id="RHEA:13509"/>
        <dbReference type="ChEBI" id="CHEBI:15378"/>
        <dbReference type="ChEBI" id="CHEBI:33019"/>
        <dbReference type="ChEBI" id="CHEBI:46398"/>
        <dbReference type="ChEBI" id="CHEBI:57705"/>
        <dbReference type="ChEBI" id="CHEBI:57776"/>
        <dbReference type="EC" id="2.7.7.23"/>
    </reaction>
</comment>
<dbReference type="CDD" id="cd04193">
    <property type="entry name" value="UDPGlcNAc_PPase"/>
    <property type="match status" value="1"/>
</dbReference>
<protein>
    <recommendedName>
        <fullName evidence="3">UDP-N-acetylglucosamine diphosphorylase</fullName>
        <ecNumber evidence="3">2.7.7.23</ecNumber>
    </recommendedName>
</protein>
<evidence type="ECO:0000313" key="8">
    <source>
        <dbReference type="Proteomes" id="UP001479436"/>
    </source>
</evidence>
<evidence type="ECO:0000256" key="3">
    <source>
        <dbReference type="ARBA" id="ARBA00012457"/>
    </source>
</evidence>
<keyword evidence="8" id="KW-1185">Reference proteome</keyword>
<comment type="similarity">
    <text evidence="2">Belongs to the UDPGP type 1 family.</text>
</comment>
<dbReference type="InterPro" id="IPR039741">
    <property type="entry name" value="UDP-sugar_pyrophosphorylase"/>
</dbReference>
<organism evidence="7 8">
    <name type="scientific">Basidiobolus ranarum</name>
    <dbReference type="NCBI Taxonomy" id="34480"/>
    <lineage>
        <taxon>Eukaryota</taxon>
        <taxon>Fungi</taxon>
        <taxon>Fungi incertae sedis</taxon>
        <taxon>Zoopagomycota</taxon>
        <taxon>Entomophthoromycotina</taxon>
        <taxon>Basidiobolomycetes</taxon>
        <taxon>Basidiobolales</taxon>
        <taxon>Basidiobolaceae</taxon>
        <taxon>Basidiobolus</taxon>
    </lineage>
</organism>
<comment type="caution">
    <text evidence="7">The sequence shown here is derived from an EMBL/GenBank/DDBJ whole genome shotgun (WGS) entry which is preliminary data.</text>
</comment>
<gene>
    <name evidence="7" type="primary">UAP1_4</name>
    <name evidence="7" type="ORF">K7432_016819</name>
</gene>
<dbReference type="InterPro" id="IPR029044">
    <property type="entry name" value="Nucleotide-diphossugar_trans"/>
</dbReference>
<proteinExistence type="inferred from homology"/>
<dbReference type="PANTHER" id="PTHR11952">
    <property type="entry name" value="UDP- GLUCOSE PYROPHOSPHORYLASE"/>
    <property type="match status" value="1"/>
</dbReference>
<dbReference type="SUPFAM" id="SSF53448">
    <property type="entry name" value="Nucleotide-diphospho-sugar transferases"/>
    <property type="match status" value="1"/>
</dbReference>
<name>A0ABR2VL34_9FUNG</name>
<evidence type="ECO:0000256" key="5">
    <source>
        <dbReference type="ARBA" id="ARBA00022695"/>
    </source>
</evidence>
<dbReference type="EMBL" id="JASJQH010009927">
    <property type="protein sequence ID" value="KAK9674874.1"/>
    <property type="molecule type" value="Genomic_DNA"/>
</dbReference>
<accession>A0ABR2VL34</accession>
<evidence type="ECO:0000313" key="7">
    <source>
        <dbReference type="EMBL" id="KAK9674874.1"/>
    </source>
</evidence>
<keyword evidence="5" id="KW-0548">Nucleotidyltransferase</keyword>
<evidence type="ECO:0000256" key="2">
    <source>
        <dbReference type="ARBA" id="ARBA00010401"/>
    </source>
</evidence>
<dbReference type="PANTHER" id="PTHR11952:SF2">
    <property type="entry name" value="LD24639P"/>
    <property type="match status" value="1"/>
</dbReference>
<dbReference type="Pfam" id="PF01704">
    <property type="entry name" value="UDPGP"/>
    <property type="match status" value="1"/>
</dbReference>
<evidence type="ECO:0000256" key="6">
    <source>
        <dbReference type="ARBA" id="ARBA00048493"/>
    </source>
</evidence>
<evidence type="ECO:0000256" key="4">
    <source>
        <dbReference type="ARBA" id="ARBA00022679"/>
    </source>
</evidence>
<keyword evidence="4" id="KW-0808">Transferase</keyword>
<comment type="pathway">
    <text evidence="1">Nucleotide-sugar biosynthesis; UDP-N-acetyl-alpha-D-glucosamine biosynthesis; UDP-N-acetyl-alpha-D-glucosamine from N-acetyl-alpha-D-glucosamine 1-phosphate: step 1/1.</text>
</comment>
<sequence>MPVSIDEIQSLREFYNAAGQGHVFTFFDDLSTEEQQSLVAQLKDIDPSLINCIYNKIANQKVELLNEIKPFPSERSGSLLTASKETIDEWESTGMKAIAQNQVAVILMAGGQGSRLGSPDPKGCYDINLPSHKTLFQLQAERIIRLQSLASQYSEEENPEVVILWYIMTSGPTRAATMEHFEKHNYFGLKKSNVVFFNQGMMPCVSNDGKILLETKSKVAISPNGNGGIYDALRRDGVLDDLTARGVRYIHSYCVDNCLVKVADPIFIGYCISKEADCGNKVVRKGYPTERIGVTCLSDGKPKIVEYSEIDPAMAALTDSEGQLVYKAGSIANHFYTLDFLQRVKTFEDKLDYHFAKKKIKCVDLQTGEKILPSDPNGIKFEVFVFDVFPFTENLAVYEVDRKEEFSPLKNAPGSGFDCAETSLRDITEQSLRFLQKAGAVVENIQEGVVPVEISPLVSYNGEGLETLAGKILSAPVYINSLEDLSKL</sequence>
<dbReference type="EC" id="2.7.7.23" evidence="3"/>
<reference evidence="7 8" key="1">
    <citation type="submission" date="2023-04" db="EMBL/GenBank/DDBJ databases">
        <title>Genome of Basidiobolus ranarum AG-B5.</title>
        <authorList>
            <person name="Stajich J.E."/>
            <person name="Carter-House D."/>
            <person name="Gryganskyi A."/>
        </authorList>
    </citation>
    <scope>NUCLEOTIDE SEQUENCE [LARGE SCALE GENOMIC DNA]</scope>
    <source>
        <strain evidence="7 8">AG-B5</strain>
    </source>
</reference>
<dbReference type="Proteomes" id="UP001479436">
    <property type="component" value="Unassembled WGS sequence"/>
</dbReference>
<dbReference type="Gene3D" id="3.90.550.10">
    <property type="entry name" value="Spore Coat Polysaccharide Biosynthesis Protein SpsA, Chain A"/>
    <property type="match status" value="1"/>
</dbReference>
<evidence type="ECO:0000256" key="1">
    <source>
        <dbReference type="ARBA" id="ARBA00005208"/>
    </source>
</evidence>